<dbReference type="Proteomes" id="UP001208131">
    <property type="component" value="Unassembled WGS sequence"/>
</dbReference>
<dbReference type="GO" id="GO:0000917">
    <property type="term" value="P:division septum assembly"/>
    <property type="evidence" value="ECO:0007669"/>
    <property type="project" value="UniProtKB-KW"/>
</dbReference>
<dbReference type="Gene3D" id="3.30.110.150">
    <property type="entry name" value="SepF-like protein"/>
    <property type="match status" value="1"/>
</dbReference>
<keyword evidence="1 5" id="KW-0132">Cell division</keyword>
<dbReference type="EMBL" id="JAOQJZ010000001">
    <property type="protein sequence ID" value="MCU6704555.1"/>
    <property type="molecule type" value="Genomic_DNA"/>
</dbReference>
<keyword evidence="5" id="KW-0963">Cytoplasm</keyword>
<keyword evidence="3 5" id="KW-0131">Cell cycle</keyword>
<dbReference type="PANTHER" id="PTHR35798:SF1">
    <property type="entry name" value="CELL DIVISION PROTEIN SEPF"/>
    <property type="match status" value="1"/>
</dbReference>
<comment type="function">
    <text evidence="4 5">Cell division protein that is part of the divisome complex and is recruited early to the Z-ring. Probably stimulates Z-ring formation, perhaps through the cross-linking of FtsZ protofilaments. Its function overlaps with FtsA.</text>
</comment>
<dbReference type="GO" id="GO:0043093">
    <property type="term" value="P:FtsZ-dependent cytokinesis"/>
    <property type="evidence" value="ECO:0007669"/>
    <property type="project" value="UniProtKB-UniRule"/>
</dbReference>
<dbReference type="RefSeq" id="WP_242989556.1">
    <property type="nucleotide sequence ID" value="NZ_JAOQJZ010000001.1"/>
</dbReference>
<comment type="subunit">
    <text evidence="5">Homodimer. Interacts with FtsZ.</text>
</comment>
<accession>A0AAE3IEH4</accession>
<dbReference type="InterPro" id="IPR038594">
    <property type="entry name" value="SepF-like_sf"/>
</dbReference>
<dbReference type="Pfam" id="PF04472">
    <property type="entry name" value="SepF"/>
    <property type="match status" value="1"/>
</dbReference>
<gene>
    <name evidence="5" type="primary">sepF</name>
    <name evidence="6" type="ORF">OCV57_01275</name>
</gene>
<evidence type="ECO:0000256" key="1">
    <source>
        <dbReference type="ARBA" id="ARBA00022618"/>
    </source>
</evidence>
<evidence type="ECO:0000313" key="7">
    <source>
        <dbReference type="Proteomes" id="UP001208131"/>
    </source>
</evidence>
<dbReference type="PANTHER" id="PTHR35798">
    <property type="entry name" value="CELL DIVISION PROTEIN SEPF"/>
    <property type="match status" value="1"/>
</dbReference>
<organism evidence="6 7">
    <name type="scientific">Hominimerdicola aceti</name>
    <dbReference type="NCBI Taxonomy" id="2981726"/>
    <lineage>
        <taxon>Bacteria</taxon>
        <taxon>Bacillati</taxon>
        <taxon>Bacillota</taxon>
        <taxon>Clostridia</taxon>
        <taxon>Eubacteriales</taxon>
        <taxon>Oscillospiraceae</taxon>
        <taxon>Hominimerdicola</taxon>
    </lineage>
</organism>
<evidence type="ECO:0000256" key="5">
    <source>
        <dbReference type="HAMAP-Rule" id="MF_01197"/>
    </source>
</evidence>
<dbReference type="AlphaFoldDB" id="A0AAE3IEH4"/>
<keyword evidence="7" id="KW-1185">Reference proteome</keyword>
<keyword evidence="2 5" id="KW-0717">Septation</keyword>
<sequence length="149" mass="16603">MGAMQKLKNLFVGEDELEQEDAMYQQPMYENKTEYNEAPKNTGAYGNNARPVRMEQTTTLQIVLARPNDFSEVKSIGGDINEGKTVLLNLETVKSEDAKRILDFISGVAYANGADIKMMAQKTFAIMPRNVGFSGVDLMSELENNGYSF</sequence>
<evidence type="ECO:0000256" key="4">
    <source>
        <dbReference type="ARBA" id="ARBA00044936"/>
    </source>
</evidence>
<name>A0AAE3IEH4_9FIRM</name>
<comment type="similarity">
    <text evidence="5">Belongs to the SepF family.</text>
</comment>
<dbReference type="InterPro" id="IPR007561">
    <property type="entry name" value="Cell_div_SepF/SepF-rel"/>
</dbReference>
<dbReference type="GO" id="GO:0005737">
    <property type="term" value="C:cytoplasm"/>
    <property type="evidence" value="ECO:0007669"/>
    <property type="project" value="UniProtKB-SubCell"/>
</dbReference>
<dbReference type="InterPro" id="IPR023052">
    <property type="entry name" value="Cell_div_SepF"/>
</dbReference>
<evidence type="ECO:0000256" key="3">
    <source>
        <dbReference type="ARBA" id="ARBA00023306"/>
    </source>
</evidence>
<protein>
    <recommendedName>
        <fullName evidence="5">Cell division protein SepF</fullName>
    </recommendedName>
</protein>
<evidence type="ECO:0000313" key="6">
    <source>
        <dbReference type="EMBL" id="MCU6704555.1"/>
    </source>
</evidence>
<reference evidence="6 7" key="1">
    <citation type="journal article" date="2021" name="ISME Commun">
        <title>Automated analysis of genomic sequences facilitates high-throughput and comprehensive description of bacteria.</title>
        <authorList>
            <person name="Hitch T.C.A."/>
        </authorList>
    </citation>
    <scope>NUCLEOTIDE SEQUENCE [LARGE SCALE GENOMIC DNA]</scope>
    <source>
        <strain evidence="6 7">Sanger_31</strain>
    </source>
</reference>
<dbReference type="HAMAP" id="MF_01197">
    <property type="entry name" value="SepF"/>
    <property type="match status" value="1"/>
</dbReference>
<proteinExistence type="inferred from homology"/>
<comment type="subcellular location">
    <subcellularLocation>
        <location evidence="5">Cytoplasm</location>
    </subcellularLocation>
    <text evidence="5">Localizes to the division site, in a FtsZ-dependent manner.</text>
</comment>
<comment type="caution">
    <text evidence="6">The sequence shown here is derived from an EMBL/GenBank/DDBJ whole genome shotgun (WGS) entry which is preliminary data.</text>
</comment>
<evidence type="ECO:0000256" key="2">
    <source>
        <dbReference type="ARBA" id="ARBA00023210"/>
    </source>
</evidence>